<evidence type="ECO:0000259" key="1">
    <source>
        <dbReference type="PROSITE" id="PS51186"/>
    </source>
</evidence>
<dbReference type="AlphaFoldDB" id="A0A1G5S4M1"/>
<dbReference type="InterPro" id="IPR000182">
    <property type="entry name" value="GNAT_dom"/>
</dbReference>
<protein>
    <submittedName>
        <fullName evidence="2">Putative acetyltransferase</fullName>
    </submittedName>
</protein>
<dbReference type="InterPro" id="IPR052777">
    <property type="entry name" value="Acetyltransferase_Enz"/>
</dbReference>
<evidence type="ECO:0000313" key="2">
    <source>
        <dbReference type="EMBL" id="SCZ81315.1"/>
    </source>
</evidence>
<proteinExistence type="predicted"/>
<feature type="domain" description="N-acetyltransferase" evidence="1">
    <location>
        <begin position="1"/>
        <end position="159"/>
    </location>
</feature>
<dbReference type="GO" id="GO:0016747">
    <property type="term" value="F:acyltransferase activity, transferring groups other than amino-acyl groups"/>
    <property type="evidence" value="ECO:0007669"/>
    <property type="project" value="InterPro"/>
</dbReference>
<accession>A0A1G5S4M1</accession>
<dbReference type="EMBL" id="FMWK01000020">
    <property type="protein sequence ID" value="SCZ81315.1"/>
    <property type="molecule type" value="Genomic_DNA"/>
</dbReference>
<reference evidence="2 3" key="1">
    <citation type="submission" date="2016-10" db="EMBL/GenBank/DDBJ databases">
        <authorList>
            <person name="de Groot N.N."/>
        </authorList>
    </citation>
    <scope>NUCLEOTIDE SEQUENCE [LARGE SCALE GENOMIC DNA]</scope>
    <source>
        <strain evidence="2 3">DSM 10317</strain>
    </source>
</reference>
<organism evidence="2 3">
    <name type="scientific">Pseudobutyrivibrio xylanivorans</name>
    <dbReference type="NCBI Taxonomy" id="185007"/>
    <lineage>
        <taxon>Bacteria</taxon>
        <taxon>Bacillati</taxon>
        <taxon>Bacillota</taxon>
        <taxon>Clostridia</taxon>
        <taxon>Lachnospirales</taxon>
        <taxon>Lachnospiraceae</taxon>
        <taxon>Pseudobutyrivibrio</taxon>
    </lineage>
</organism>
<dbReference type="Gene3D" id="3.40.630.30">
    <property type="match status" value="1"/>
</dbReference>
<gene>
    <name evidence="2" type="ORF">SAMN02910350_02755</name>
</gene>
<dbReference type="CDD" id="cd04301">
    <property type="entry name" value="NAT_SF"/>
    <property type="match status" value="1"/>
</dbReference>
<dbReference type="PANTHER" id="PTHR43305:SF1">
    <property type="entry name" value="FAMILY N-ACETYLTRANSFERASE, PUTATIVE (AFU_ORTHOLOGUE AFUA_2G01380)-RELATED"/>
    <property type="match status" value="1"/>
</dbReference>
<keyword evidence="2" id="KW-0808">Transferase</keyword>
<dbReference type="RefSeq" id="WP_090164168.1">
    <property type="nucleotide sequence ID" value="NZ_FMWK01000020.1"/>
</dbReference>
<evidence type="ECO:0000313" key="3">
    <source>
        <dbReference type="Proteomes" id="UP000199428"/>
    </source>
</evidence>
<sequence length="159" mass="18298">MNYRIIEEKDNSILAKILRDNLKAHNLDIPGTVYFDEAVNHLSDYYLANPEKRTYYVILDESNTVIGGIGLDELAFMSDTAELQKLYLTDKAKGSGLSYKLMDLIENTARDMGYKQMYLETHDNLAAAIHVYEKCGYKEIDRPEAVVHSSMNRFYLKEL</sequence>
<dbReference type="PROSITE" id="PS51186">
    <property type="entry name" value="GNAT"/>
    <property type="match status" value="1"/>
</dbReference>
<name>A0A1G5S4M1_PSEXY</name>
<dbReference type="PANTHER" id="PTHR43305">
    <property type="entry name" value="FAMILY N-ACETYLTRANSFERASE, PUTATIVE (AFU_ORTHOLOGUE AFUA_2G01380)-RELATED"/>
    <property type="match status" value="1"/>
</dbReference>
<dbReference type="InterPro" id="IPR016181">
    <property type="entry name" value="Acyl_CoA_acyltransferase"/>
</dbReference>
<dbReference type="SUPFAM" id="SSF55729">
    <property type="entry name" value="Acyl-CoA N-acyltransferases (Nat)"/>
    <property type="match status" value="1"/>
</dbReference>
<dbReference type="Pfam" id="PF00583">
    <property type="entry name" value="Acetyltransf_1"/>
    <property type="match status" value="1"/>
</dbReference>
<dbReference type="Proteomes" id="UP000199428">
    <property type="component" value="Unassembled WGS sequence"/>
</dbReference>